<evidence type="ECO:0000313" key="2">
    <source>
        <dbReference type="WBParaSite" id="JU765_v2.g14336.t1"/>
    </source>
</evidence>
<protein>
    <submittedName>
        <fullName evidence="2">Uncharacterized protein</fullName>
    </submittedName>
</protein>
<dbReference type="Proteomes" id="UP000887576">
    <property type="component" value="Unplaced"/>
</dbReference>
<dbReference type="WBParaSite" id="JU765_v2.g14336.t1">
    <property type="protein sequence ID" value="JU765_v2.g14336.t1"/>
    <property type="gene ID" value="JU765_v2.g14336"/>
</dbReference>
<reference evidence="2" key="1">
    <citation type="submission" date="2022-11" db="UniProtKB">
        <authorList>
            <consortium name="WormBaseParasite"/>
        </authorList>
    </citation>
    <scope>IDENTIFICATION</scope>
</reference>
<sequence length="116" mass="13188">QRYETQTIPSQHSSDFRNGSDSSLPHVVINDFADVETNYDVNNNSFGNNRIASDAGSFVIQDAGHTPVLMNRMQPFDRSNHSGVRLNFSDTSQNNYFGQREPEMQESVYADRNLNR</sequence>
<organism evidence="1 2">
    <name type="scientific">Panagrolaimus sp. JU765</name>
    <dbReference type="NCBI Taxonomy" id="591449"/>
    <lineage>
        <taxon>Eukaryota</taxon>
        <taxon>Metazoa</taxon>
        <taxon>Ecdysozoa</taxon>
        <taxon>Nematoda</taxon>
        <taxon>Chromadorea</taxon>
        <taxon>Rhabditida</taxon>
        <taxon>Tylenchina</taxon>
        <taxon>Panagrolaimomorpha</taxon>
        <taxon>Panagrolaimoidea</taxon>
        <taxon>Panagrolaimidae</taxon>
        <taxon>Panagrolaimus</taxon>
    </lineage>
</organism>
<name>A0AC34Q9V5_9BILA</name>
<proteinExistence type="predicted"/>
<evidence type="ECO:0000313" key="1">
    <source>
        <dbReference type="Proteomes" id="UP000887576"/>
    </source>
</evidence>
<accession>A0AC34Q9V5</accession>